<name>A0A834YL05_TETSI</name>
<dbReference type="GO" id="GO:0005524">
    <property type="term" value="F:ATP binding"/>
    <property type="evidence" value="ECO:0007669"/>
    <property type="project" value="InterPro"/>
</dbReference>
<evidence type="ECO:0000313" key="3">
    <source>
        <dbReference type="Proteomes" id="UP000655225"/>
    </source>
</evidence>
<dbReference type="GO" id="GO:0003989">
    <property type="term" value="F:acetyl-CoA carboxylase activity"/>
    <property type="evidence" value="ECO:0007669"/>
    <property type="project" value="InterPro"/>
</dbReference>
<dbReference type="AlphaFoldDB" id="A0A834YL05"/>
<dbReference type="Gene3D" id="3.30.360.10">
    <property type="entry name" value="Dihydrodipicolinate Reductase, domain 2"/>
    <property type="match status" value="1"/>
</dbReference>
<gene>
    <name evidence="2" type="ORF">HHK36_023274</name>
</gene>
<evidence type="ECO:0000313" key="2">
    <source>
        <dbReference type="EMBL" id="KAF8390974.1"/>
    </source>
</evidence>
<dbReference type="InterPro" id="IPR013537">
    <property type="entry name" value="AcCoA_COase_cen"/>
</dbReference>
<keyword evidence="3" id="KW-1185">Reference proteome</keyword>
<dbReference type="Gene3D" id="3.90.226.10">
    <property type="entry name" value="2-enoyl-CoA Hydratase, Chain A, domain 1"/>
    <property type="match status" value="1"/>
</dbReference>
<feature type="domain" description="Acetyl-CoA carboxylase central" evidence="1">
    <location>
        <begin position="189"/>
        <end position="402"/>
    </location>
</feature>
<dbReference type="GO" id="GO:0006633">
    <property type="term" value="P:fatty acid biosynthetic process"/>
    <property type="evidence" value="ECO:0007669"/>
    <property type="project" value="InterPro"/>
</dbReference>
<reference evidence="2 3" key="1">
    <citation type="submission" date="2020-04" db="EMBL/GenBank/DDBJ databases">
        <title>Plant Genome Project.</title>
        <authorList>
            <person name="Zhang R.-G."/>
        </authorList>
    </citation>
    <scope>NUCLEOTIDE SEQUENCE [LARGE SCALE GENOMIC DNA]</scope>
    <source>
        <strain evidence="2">YNK0</strain>
        <tissue evidence="2">Leaf</tissue>
    </source>
</reference>
<dbReference type="OrthoDB" id="849160at2759"/>
<dbReference type="PANTHER" id="PTHR45728:SF3">
    <property type="entry name" value="ACETYL-COA CARBOXYLASE"/>
    <property type="match status" value="1"/>
</dbReference>
<organism evidence="2 3">
    <name type="scientific">Tetracentron sinense</name>
    <name type="common">Spur-leaf</name>
    <dbReference type="NCBI Taxonomy" id="13715"/>
    <lineage>
        <taxon>Eukaryota</taxon>
        <taxon>Viridiplantae</taxon>
        <taxon>Streptophyta</taxon>
        <taxon>Embryophyta</taxon>
        <taxon>Tracheophyta</taxon>
        <taxon>Spermatophyta</taxon>
        <taxon>Magnoliopsida</taxon>
        <taxon>Trochodendrales</taxon>
        <taxon>Trochodendraceae</taxon>
        <taxon>Tetracentron</taxon>
    </lineage>
</organism>
<evidence type="ECO:0000259" key="1">
    <source>
        <dbReference type="Pfam" id="PF08326"/>
    </source>
</evidence>
<accession>A0A834YL05</accession>
<dbReference type="EMBL" id="JABCRI010000017">
    <property type="protein sequence ID" value="KAF8390974.1"/>
    <property type="molecule type" value="Genomic_DNA"/>
</dbReference>
<protein>
    <recommendedName>
        <fullName evidence="1">Acetyl-CoA carboxylase central domain-containing protein</fullName>
    </recommendedName>
</protein>
<dbReference type="PANTHER" id="PTHR45728">
    <property type="entry name" value="ACETYL-COA CARBOXYLASE, ISOFORM A"/>
    <property type="match status" value="1"/>
</dbReference>
<dbReference type="Proteomes" id="UP000655225">
    <property type="component" value="Unassembled WGS sequence"/>
</dbReference>
<dbReference type="Pfam" id="PF08326">
    <property type="entry name" value="ACC_central"/>
    <property type="match status" value="1"/>
</dbReference>
<dbReference type="SUPFAM" id="SSF55347">
    <property type="entry name" value="Glyceraldehyde-3-phosphate dehydrogenase-like, C-terminal domain"/>
    <property type="match status" value="1"/>
</dbReference>
<comment type="caution">
    <text evidence="2">The sequence shown here is derived from an EMBL/GenBank/DDBJ whole genome shotgun (WGS) entry which is preliminary data.</text>
</comment>
<dbReference type="InterPro" id="IPR049076">
    <property type="entry name" value="ACCA"/>
</dbReference>
<sequence length="677" mass="76034">MLCSGTFLTHTQLNGSIPQILVFEVCHHHSSPSSSSITLSAIVPPSSSSFSGLRFVPDVSPPSNQHRAPHLLQTVDPSSAPISFVSGEPYFLIFRSLECISSNPTRLPRVQPHHRTFGQLFAKPSPDFPHPSSFSQGADWALEFSSWIDQGIEVVKLASMNSRFVHKIFFLPGEGACTCFVLSVPINEKLKGYENIWYTPSRDRQWHMHTVVDKPQPIQRMFLRTLVRQPTTNEGFSMYQGLDVGTTQAQLTMSSTSRSILRSLMAALEELELHVHSASIKSDHAQMYLCILREQQVDDLVPYPRRVDIDAGHEEATVGMILEELAHGIHVSVGVRMHRLGACEWEVKLLMASAELTSGAWRVVVANVTGHTCTVHIYRKMEDTSKHEVVYHSTFSTLGPLHGMPVKALYQPLGVLDRKRLMARKINTTYCYDFPLEESCFRHLRRHCNGHGHLNDFSRRYQESDFRAGTPMQRTGGDLNGLSFDELRDTQKTVTGPSSKDWRGRRAASFNIIPNNTGDTKVDSEERLNALFKLGLKIFSVTLVYSAAAFRDVANFMSNFFNCEGCGNSAAGTEWEVTIDVLGVDLTVKLEKKEESKGHLKGIFGHTDLLTFVTRRIDCINRSFSSWRFRIFDFDLTIGKVVKPALAVVVDDVNFDSSILVGMPLNVVSYWISKDHR</sequence>
<proteinExistence type="predicted"/>